<dbReference type="EMBL" id="CM037623">
    <property type="protein sequence ID" value="KAH7987909.1"/>
    <property type="molecule type" value="Genomic_DNA"/>
</dbReference>
<dbReference type="Proteomes" id="UP000827872">
    <property type="component" value="Linkage Group LG10"/>
</dbReference>
<comment type="caution">
    <text evidence="1">The sequence shown here is derived from an EMBL/GenBank/DDBJ whole genome shotgun (WGS) entry which is preliminary data.</text>
</comment>
<gene>
    <name evidence="1" type="ORF">K3G42_001523</name>
</gene>
<organism evidence="1 2">
    <name type="scientific">Sphaerodactylus townsendi</name>
    <dbReference type="NCBI Taxonomy" id="933632"/>
    <lineage>
        <taxon>Eukaryota</taxon>
        <taxon>Metazoa</taxon>
        <taxon>Chordata</taxon>
        <taxon>Craniata</taxon>
        <taxon>Vertebrata</taxon>
        <taxon>Euteleostomi</taxon>
        <taxon>Lepidosauria</taxon>
        <taxon>Squamata</taxon>
        <taxon>Bifurcata</taxon>
        <taxon>Gekkota</taxon>
        <taxon>Sphaerodactylidae</taxon>
        <taxon>Sphaerodactylus</taxon>
    </lineage>
</organism>
<protein>
    <submittedName>
        <fullName evidence="1">Uncharacterized protein</fullName>
    </submittedName>
</protein>
<reference evidence="1" key="1">
    <citation type="submission" date="2021-08" db="EMBL/GenBank/DDBJ databases">
        <title>The first chromosome-level gecko genome reveals the dynamic sex chromosomes of Neotropical dwarf geckos (Sphaerodactylidae: Sphaerodactylus).</title>
        <authorList>
            <person name="Pinto B.J."/>
            <person name="Keating S.E."/>
            <person name="Gamble T."/>
        </authorList>
    </citation>
    <scope>NUCLEOTIDE SEQUENCE</scope>
    <source>
        <strain evidence="1">TG3544</strain>
    </source>
</reference>
<sequence>MLGDPDLGNEEKDAPVPDQHDPHLGAAQSTSGEESMGLPYSWAPSQQPGWGARAAGQRESTWLTQPMDQEIYLEWDPAEQSEWSRVQVQAGARAPERGVVAWWRERNKMRQEIHFLRRNVELLLARAEAAERDRQDPLQLLPPPLEREQPVPVPSQQPLLLQFEDPFEEEKAHARVPPASWGDPGLAGAGEDSLLPRGASPRGEVGHGDYGADRPGGVVHAGGRGRGLSVQSAATETAGQSPTGFSPSPVGGTSPARGGKESLYAQQRRLGLCLNCAGEGHKATVCPSKKPDPPIVPASGAAAARMARGPKSLFKKGLGLQVEQREANSASEETGGPESSKELAGNDSDLA</sequence>
<accession>A0ACB8E670</accession>
<name>A0ACB8E670_9SAUR</name>
<keyword evidence="2" id="KW-1185">Reference proteome</keyword>
<evidence type="ECO:0000313" key="1">
    <source>
        <dbReference type="EMBL" id="KAH7987909.1"/>
    </source>
</evidence>
<proteinExistence type="predicted"/>
<evidence type="ECO:0000313" key="2">
    <source>
        <dbReference type="Proteomes" id="UP000827872"/>
    </source>
</evidence>